<comment type="pathway">
    <text evidence="13">Protein modification; protein glycosylation.</text>
</comment>
<evidence type="ECO:0000256" key="6">
    <source>
        <dbReference type="ARBA" id="ARBA00022968"/>
    </source>
</evidence>
<keyword evidence="7" id="KW-1133">Transmembrane helix</keyword>
<evidence type="ECO:0000256" key="7">
    <source>
        <dbReference type="ARBA" id="ARBA00022989"/>
    </source>
</evidence>
<evidence type="ECO:0000256" key="13">
    <source>
        <dbReference type="RuleBase" id="RU361242"/>
    </source>
</evidence>
<evidence type="ECO:0000259" key="14">
    <source>
        <dbReference type="Pfam" id="PF00535"/>
    </source>
</evidence>
<gene>
    <name evidence="16" type="ORF">AMK59_890</name>
</gene>
<dbReference type="InterPro" id="IPR029044">
    <property type="entry name" value="Nucleotide-diphossugar_trans"/>
</dbReference>
<protein>
    <recommendedName>
        <fullName evidence="13">Polypeptide N-acetylgalactosaminyltransferase</fullName>
        <ecNumber evidence="13">2.4.1.-</ecNumber>
    </recommendedName>
    <alternativeName>
        <fullName evidence="13">Protein-UDP acetylgalactosaminyltransferase</fullName>
    </alternativeName>
</protein>
<evidence type="ECO:0000256" key="12">
    <source>
        <dbReference type="ARBA" id="ARBA00023211"/>
    </source>
</evidence>
<evidence type="ECO:0000256" key="5">
    <source>
        <dbReference type="ARBA" id="ARBA00022734"/>
    </source>
</evidence>
<dbReference type="InterPro" id="IPR045885">
    <property type="entry name" value="GalNAc-T"/>
</dbReference>
<dbReference type="PANTHER" id="PTHR11675">
    <property type="entry name" value="N-ACETYLGALACTOSAMINYLTRANSFERASE"/>
    <property type="match status" value="1"/>
</dbReference>
<feature type="domain" description="Ricin B lectin" evidence="15">
    <location>
        <begin position="441"/>
        <end position="523"/>
    </location>
</feature>
<evidence type="ECO:0000256" key="11">
    <source>
        <dbReference type="ARBA" id="ARBA00023180"/>
    </source>
</evidence>
<dbReference type="GO" id="GO:0006493">
    <property type="term" value="P:protein O-linked glycosylation"/>
    <property type="evidence" value="ECO:0007669"/>
    <property type="project" value="TreeGrafter"/>
</dbReference>
<name>A0A0T6BBM4_9SCAR</name>
<dbReference type="GO" id="GO:0004653">
    <property type="term" value="F:polypeptide N-acetylgalactosaminyltransferase activity"/>
    <property type="evidence" value="ECO:0007669"/>
    <property type="project" value="TreeGrafter"/>
</dbReference>
<feature type="domain" description="Glycosyltransferase 2-like" evidence="14">
    <location>
        <begin position="104"/>
        <end position="287"/>
    </location>
</feature>
<dbReference type="Pfam" id="PF00535">
    <property type="entry name" value="Glycos_transf_2"/>
    <property type="match status" value="1"/>
</dbReference>
<dbReference type="UniPathway" id="UPA00378"/>
<comment type="similarity">
    <text evidence="3 13">Belongs to the glycosyltransferase 2 family. GalNAc-T subfamily.</text>
</comment>
<proteinExistence type="inferred from homology"/>
<dbReference type="InterPro" id="IPR001173">
    <property type="entry name" value="Glyco_trans_2-like"/>
</dbReference>
<dbReference type="GO" id="GO:0005112">
    <property type="term" value="F:Notch binding"/>
    <property type="evidence" value="ECO:0007669"/>
    <property type="project" value="TreeGrafter"/>
</dbReference>
<dbReference type="OrthoDB" id="9982049at2759"/>
<dbReference type="GO" id="GO:0008593">
    <property type="term" value="P:regulation of Notch signaling pathway"/>
    <property type="evidence" value="ECO:0007669"/>
    <property type="project" value="TreeGrafter"/>
</dbReference>
<keyword evidence="11" id="KW-0325">Glycoprotein</keyword>
<dbReference type="Gene3D" id="2.80.10.50">
    <property type="match status" value="1"/>
</dbReference>
<comment type="subcellular location">
    <subcellularLocation>
        <location evidence="2 13">Golgi apparatus membrane</location>
        <topology evidence="2 13">Single-pass type II membrane protein</topology>
    </subcellularLocation>
</comment>
<evidence type="ECO:0000256" key="10">
    <source>
        <dbReference type="ARBA" id="ARBA00023157"/>
    </source>
</evidence>
<dbReference type="SUPFAM" id="SSF50370">
    <property type="entry name" value="Ricin B-like lectins"/>
    <property type="match status" value="1"/>
</dbReference>
<dbReference type="Pfam" id="PF00652">
    <property type="entry name" value="Ricin_B_lectin"/>
    <property type="match status" value="1"/>
</dbReference>
<dbReference type="InterPro" id="IPR000772">
    <property type="entry name" value="Ricin_B_lectin"/>
</dbReference>
<accession>A0A0T6BBM4</accession>
<keyword evidence="13" id="KW-0808">Transferase</keyword>
<keyword evidence="5 13" id="KW-0430">Lectin</keyword>
<evidence type="ECO:0000256" key="4">
    <source>
        <dbReference type="ARBA" id="ARBA00022692"/>
    </source>
</evidence>
<keyword evidence="13" id="KW-0328">Glycosyltransferase</keyword>
<reference evidence="16 17" key="1">
    <citation type="submission" date="2015-09" db="EMBL/GenBank/DDBJ databases">
        <title>Draft genome of the scarab beetle Oryctes borbonicus.</title>
        <authorList>
            <person name="Meyer J.M."/>
            <person name="Markov G.V."/>
            <person name="Baskaran P."/>
            <person name="Herrmann M."/>
            <person name="Sommer R.J."/>
            <person name="Roedelsperger C."/>
        </authorList>
    </citation>
    <scope>NUCLEOTIDE SEQUENCE [LARGE SCALE GENOMIC DNA]</scope>
    <source>
        <strain evidence="16">OB123</strain>
        <tissue evidence="16">Whole animal</tissue>
    </source>
</reference>
<evidence type="ECO:0000256" key="2">
    <source>
        <dbReference type="ARBA" id="ARBA00004323"/>
    </source>
</evidence>
<dbReference type="PANTHER" id="PTHR11675:SF63">
    <property type="entry name" value="POLYPEPTIDE N-ACETYLGALACTOSAMINYLTRANSFERASE"/>
    <property type="match status" value="1"/>
</dbReference>
<keyword evidence="10 13" id="KW-1015">Disulfide bond</keyword>
<comment type="caution">
    <text evidence="16">The sequence shown here is derived from an EMBL/GenBank/DDBJ whole genome shotgun (WGS) entry which is preliminary data.</text>
</comment>
<keyword evidence="17" id="KW-1185">Reference proteome</keyword>
<dbReference type="InterPro" id="IPR035992">
    <property type="entry name" value="Ricin_B-like_lectins"/>
</dbReference>
<sequence length="530" mass="61795">MSIAYRRIRIYNLFTIIRERMLMKEVYISVILLLIQACAEYVSDLIELGMVKTMADKRIKEDGYKRYAFNVLISNNLSYQRHIPDTRNKLCQSLVYPLDLPSASIIVCFYNEHYHTLLRTIHSVINRTQPEYLKEIILVNDFSDIPNLHENITKYIETNFNGIVKLYKTERREGLIRARVFGARKAVGDVIVFLDSHIEVNTDWLRPLLSKIKEDKTNVAIPIIDIINADTFTYTASPLVRGGFNWGLHFKWENLPTGTLTKNEDFVKPIKSPTMAGGLFAIDRQYFINMGEYDAGMNIWGGENIEISFRIWMCGGKLDLIPCSRVGHVFRQHRPYGAPDGQDTMLYNSLRVANVWMDDYKKYFIKQRQPLLNYDYGDISSRIQLRKNLKCHDFDWYLKNVYPEMVLPSDNDEKLKKKWAALEQDKFQPWHSRKRNYVDHFQIRLTNSSLCMQSSKDVKSKGSSLVLKSCMRSKHQMWFETDKGELVLGQLLCLQSDSPNPILYKCHEMGADQEWKHKGESKTAIYNIAA</sequence>
<evidence type="ECO:0000256" key="8">
    <source>
        <dbReference type="ARBA" id="ARBA00023034"/>
    </source>
</evidence>
<dbReference type="GO" id="GO:0000139">
    <property type="term" value="C:Golgi membrane"/>
    <property type="evidence" value="ECO:0007669"/>
    <property type="project" value="UniProtKB-SubCell"/>
</dbReference>
<dbReference type="PROSITE" id="PS50231">
    <property type="entry name" value="RICIN_B_LECTIN"/>
    <property type="match status" value="1"/>
</dbReference>
<evidence type="ECO:0000259" key="15">
    <source>
        <dbReference type="Pfam" id="PF00652"/>
    </source>
</evidence>
<keyword evidence="12 13" id="KW-0464">Manganese</keyword>
<feature type="non-terminal residue" evidence="16">
    <location>
        <position position="530"/>
    </location>
</feature>
<dbReference type="Proteomes" id="UP000051574">
    <property type="component" value="Unassembled WGS sequence"/>
</dbReference>
<dbReference type="SUPFAM" id="SSF53448">
    <property type="entry name" value="Nucleotide-diphospho-sugar transferases"/>
    <property type="match status" value="1"/>
</dbReference>
<dbReference type="Gene3D" id="3.90.550.10">
    <property type="entry name" value="Spore Coat Polysaccharide Biosynthesis Protein SpsA, Chain A"/>
    <property type="match status" value="1"/>
</dbReference>
<evidence type="ECO:0000256" key="3">
    <source>
        <dbReference type="ARBA" id="ARBA00005680"/>
    </source>
</evidence>
<evidence type="ECO:0000313" key="17">
    <source>
        <dbReference type="Proteomes" id="UP000051574"/>
    </source>
</evidence>
<dbReference type="EC" id="2.4.1.-" evidence="13"/>
<keyword evidence="9" id="KW-0472">Membrane</keyword>
<dbReference type="GO" id="GO:0030246">
    <property type="term" value="F:carbohydrate binding"/>
    <property type="evidence" value="ECO:0007669"/>
    <property type="project" value="UniProtKB-KW"/>
</dbReference>
<organism evidence="16 17">
    <name type="scientific">Oryctes borbonicus</name>
    <dbReference type="NCBI Taxonomy" id="1629725"/>
    <lineage>
        <taxon>Eukaryota</taxon>
        <taxon>Metazoa</taxon>
        <taxon>Ecdysozoa</taxon>
        <taxon>Arthropoda</taxon>
        <taxon>Hexapoda</taxon>
        <taxon>Insecta</taxon>
        <taxon>Pterygota</taxon>
        <taxon>Neoptera</taxon>
        <taxon>Endopterygota</taxon>
        <taxon>Coleoptera</taxon>
        <taxon>Polyphaga</taxon>
        <taxon>Scarabaeiformia</taxon>
        <taxon>Scarabaeidae</taxon>
        <taxon>Dynastinae</taxon>
        <taxon>Oryctes</taxon>
    </lineage>
</organism>
<evidence type="ECO:0000256" key="1">
    <source>
        <dbReference type="ARBA" id="ARBA00001936"/>
    </source>
</evidence>
<keyword evidence="8 13" id="KW-0333">Golgi apparatus</keyword>
<keyword evidence="4" id="KW-0812">Transmembrane</keyword>
<dbReference type="CDD" id="cd02510">
    <property type="entry name" value="pp-GalNAc-T"/>
    <property type="match status" value="1"/>
</dbReference>
<dbReference type="FunFam" id="3.90.550.10:FF:000053">
    <property type="entry name" value="Polypeptide N-acetylgalactosaminyltransferase"/>
    <property type="match status" value="1"/>
</dbReference>
<keyword evidence="6" id="KW-0735">Signal-anchor</keyword>
<evidence type="ECO:0000256" key="9">
    <source>
        <dbReference type="ARBA" id="ARBA00023136"/>
    </source>
</evidence>
<dbReference type="AlphaFoldDB" id="A0A0T6BBM4"/>
<dbReference type="EMBL" id="LJIG01002337">
    <property type="protein sequence ID" value="KRT84603.1"/>
    <property type="molecule type" value="Genomic_DNA"/>
</dbReference>
<evidence type="ECO:0000313" key="16">
    <source>
        <dbReference type="EMBL" id="KRT84603.1"/>
    </source>
</evidence>
<comment type="cofactor">
    <cofactor evidence="1 13">
        <name>Mn(2+)</name>
        <dbReference type="ChEBI" id="CHEBI:29035"/>
    </cofactor>
</comment>